<comment type="caution">
    <text evidence="7">The sequence shown here is derived from an EMBL/GenBank/DDBJ whole genome shotgun (WGS) entry which is preliminary data.</text>
</comment>
<keyword evidence="2 5" id="KW-0028">Amino-acid biosynthesis</keyword>
<dbReference type="SUPFAM" id="SSF51735">
    <property type="entry name" value="NAD(P)-binding Rossmann-fold domains"/>
    <property type="match status" value="1"/>
</dbReference>
<gene>
    <name evidence="5 7" type="primary">argC</name>
    <name evidence="7" type="ORF">CQ394_01300</name>
</gene>
<dbReference type="AlphaFoldDB" id="A0A2A7MEW5"/>
<dbReference type="GO" id="GO:0003942">
    <property type="term" value="F:N-acetyl-gamma-glutamyl-phosphate reductase activity"/>
    <property type="evidence" value="ECO:0007669"/>
    <property type="project" value="UniProtKB-UniRule"/>
</dbReference>
<dbReference type="GO" id="GO:0070401">
    <property type="term" value="F:NADP+ binding"/>
    <property type="evidence" value="ECO:0007669"/>
    <property type="project" value="InterPro"/>
</dbReference>
<dbReference type="EC" id="1.2.1.38" evidence="5"/>
<reference evidence="7 8" key="1">
    <citation type="submission" date="2017-10" db="EMBL/GenBank/DDBJ databases">
        <title>Effective Description of Clostridium neonatale sp. nov. linked to necrotizing enterocolitis in neonates and a clarification of species assignable to the genus Clostridium (Prazmowski 1880) emend. Lawson and Rainey 2016.</title>
        <authorList>
            <person name="Bernard K."/>
            <person name="Burdz T."/>
            <person name="Wiebe D."/>
            <person name="Balcewich B."/>
            <person name="Alfa M."/>
            <person name="Bernier A.-M."/>
        </authorList>
    </citation>
    <scope>NUCLEOTIDE SEQUENCE [LARGE SCALE GENOMIC DNA]</scope>
    <source>
        <strain evidence="7 8">LCDC99A005</strain>
    </source>
</reference>
<feature type="domain" description="Semialdehyde dehydrogenase NAD-binding" evidence="6">
    <location>
        <begin position="3"/>
        <end position="136"/>
    </location>
</feature>
<dbReference type="Pfam" id="PF22698">
    <property type="entry name" value="Semialdhyde_dhC_1"/>
    <property type="match status" value="1"/>
</dbReference>
<proteinExistence type="inferred from homology"/>
<dbReference type="Pfam" id="PF01118">
    <property type="entry name" value="Semialdhyde_dh"/>
    <property type="match status" value="1"/>
</dbReference>
<accession>A0A2A7MEW5</accession>
<dbReference type="HAMAP" id="MF_00150">
    <property type="entry name" value="ArgC_type1"/>
    <property type="match status" value="1"/>
</dbReference>
<dbReference type="InterPro" id="IPR000706">
    <property type="entry name" value="AGPR_type-1"/>
</dbReference>
<comment type="similarity">
    <text evidence="5">Belongs to the NAGSA dehydrogenase family. Type 1 subfamily.</text>
</comment>
<dbReference type="CDD" id="cd17895">
    <property type="entry name" value="AGPR_1_N"/>
    <property type="match status" value="1"/>
</dbReference>
<dbReference type="Gene3D" id="3.30.360.10">
    <property type="entry name" value="Dihydrodipicolinate Reductase, domain 2"/>
    <property type="match status" value="1"/>
</dbReference>
<dbReference type="GO" id="GO:0005737">
    <property type="term" value="C:cytoplasm"/>
    <property type="evidence" value="ECO:0007669"/>
    <property type="project" value="UniProtKB-SubCell"/>
</dbReference>
<organism evidence="7 8">
    <name type="scientific">Clostridium neonatale</name>
    <dbReference type="NCBI Taxonomy" id="137838"/>
    <lineage>
        <taxon>Bacteria</taxon>
        <taxon>Bacillati</taxon>
        <taxon>Bacillota</taxon>
        <taxon>Clostridia</taxon>
        <taxon>Eubacteriales</taxon>
        <taxon>Clostridiaceae</taxon>
        <taxon>Clostridium</taxon>
    </lineage>
</organism>
<dbReference type="UniPathway" id="UPA00068">
    <property type="reaction ID" value="UER00108"/>
</dbReference>
<feature type="active site" evidence="5">
    <location>
        <position position="144"/>
    </location>
</feature>
<dbReference type="Gene3D" id="3.40.50.720">
    <property type="entry name" value="NAD(P)-binding Rossmann-like Domain"/>
    <property type="match status" value="1"/>
</dbReference>
<keyword evidence="3 5" id="KW-0521">NADP</keyword>
<evidence type="ECO:0000313" key="7">
    <source>
        <dbReference type="EMBL" id="PEG30392.1"/>
    </source>
</evidence>
<comment type="catalytic activity">
    <reaction evidence="5">
        <text>N-acetyl-L-glutamate 5-semialdehyde + phosphate + NADP(+) = N-acetyl-L-glutamyl 5-phosphate + NADPH + H(+)</text>
        <dbReference type="Rhea" id="RHEA:21588"/>
        <dbReference type="ChEBI" id="CHEBI:15378"/>
        <dbReference type="ChEBI" id="CHEBI:29123"/>
        <dbReference type="ChEBI" id="CHEBI:43474"/>
        <dbReference type="ChEBI" id="CHEBI:57783"/>
        <dbReference type="ChEBI" id="CHEBI:57936"/>
        <dbReference type="ChEBI" id="CHEBI:58349"/>
        <dbReference type="EC" id="1.2.1.38"/>
    </reaction>
</comment>
<protein>
    <recommendedName>
        <fullName evidence="5">N-acetyl-gamma-glutamyl-phosphate reductase</fullName>
        <shortName evidence="5">AGPR</shortName>
        <ecNumber evidence="5">1.2.1.38</ecNumber>
    </recommendedName>
    <alternativeName>
        <fullName evidence="5">N-acetyl-glutamate semialdehyde dehydrogenase</fullName>
        <shortName evidence="5">NAGSA dehydrogenase</shortName>
    </alternativeName>
</protein>
<dbReference type="GO" id="GO:0006526">
    <property type="term" value="P:L-arginine biosynthetic process"/>
    <property type="evidence" value="ECO:0007669"/>
    <property type="project" value="UniProtKB-UniRule"/>
</dbReference>
<dbReference type="InterPro" id="IPR058924">
    <property type="entry name" value="AGPR_dimerisation_dom"/>
</dbReference>
<sequence length="352" mass="39381">MIKVGICGASGYMGGEVLRVLLEHPETEAVWATSRHDKYVSDFHRNFYGLNMKLCKMEEITPCDVVFLALPSGHAMELSQKFLEEGTKVIDLGSDFRLENISDWEEIYGMKHTQPELIKEAIYGLTEFKRDKIKNAKLIANPGCYSSSAIFGLAPLVNEGIIDTNKIVVDGLSGTAGAGAELNISVHHPEIGNNILPYNVVNHRHTYEIEQELSRFTQNKVSVHFSTAYVPITRGILTISHCFPNKTVTRKEILDLYKSFYNDSKGFIKILDYEKNEKSSYIYEPYPWVSAVSGTNYCHIGVDVDEKRNRIVVYSVLDSIGKGGAHAGVQNLNVMFGLDENTGLSRSGMHPY</sequence>
<evidence type="ECO:0000256" key="1">
    <source>
        <dbReference type="ARBA" id="ARBA00022571"/>
    </source>
</evidence>
<dbReference type="SUPFAM" id="SSF55347">
    <property type="entry name" value="Glyceraldehyde-3-phosphate dehydrogenase-like, C-terminal domain"/>
    <property type="match status" value="1"/>
</dbReference>
<evidence type="ECO:0000259" key="6">
    <source>
        <dbReference type="SMART" id="SM00859"/>
    </source>
</evidence>
<comment type="function">
    <text evidence="5">Catalyzes the NADPH-dependent reduction of N-acetyl-5-glutamyl phosphate to yield N-acetyl-L-glutamate 5-semialdehyde.</text>
</comment>
<dbReference type="PANTHER" id="PTHR32338">
    <property type="entry name" value="N-ACETYL-GAMMA-GLUTAMYL-PHOSPHATE REDUCTASE, CHLOROPLASTIC-RELATED-RELATED"/>
    <property type="match status" value="1"/>
</dbReference>
<dbReference type="SMART" id="SM00859">
    <property type="entry name" value="Semialdhyde_dh"/>
    <property type="match status" value="1"/>
</dbReference>
<dbReference type="PANTHER" id="PTHR32338:SF10">
    <property type="entry name" value="N-ACETYL-GAMMA-GLUTAMYL-PHOSPHATE REDUCTASE, CHLOROPLASTIC-RELATED"/>
    <property type="match status" value="1"/>
</dbReference>
<dbReference type="EMBL" id="PDCJ01000001">
    <property type="protein sequence ID" value="PEG30392.1"/>
    <property type="molecule type" value="Genomic_DNA"/>
</dbReference>
<dbReference type="Proteomes" id="UP000220840">
    <property type="component" value="Unassembled WGS sequence"/>
</dbReference>
<dbReference type="GO" id="GO:0051287">
    <property type="term" value="F:NAD binding"/>
    <property type="evidence" value="ECO:0007669"/>
    <property type="project" value="InterPro"/>
</dbReference>
<evidence type="ECO:0000256" key="3">
    <source>
        <dbReference type="ARBA" id="ARBA00022857"/>
    </source>
</evidence>
<dbReference type="InterPro" id="IPR050085">
    <property type="entry name" value="AGPR"/>
</dbReference>
<dbReference type="CDD" id="cd23934">
    <property type="entry name" value="AGPR_1_C"/>
    <property type="match status" value="1"/>
</dbReference>
<comment type="pathway">
    <text evidence="5">Amino-acid biosynthesis; L-arginine biosynthesis; N(2)-acetyl-L-ornithine from L-glutamate: step 3/4.</text>
</comment>
<evidence type="ECO:0000313" key="8">
    <source>
        <dbReference type="Proteomes" id="UP000220840"/>
    </source>
</evidence>
<dbReference type="InterPro" id="IPR036291">
    <property type="entry name" value="NAD(P)-bd_dom_sf"/>
</dbReference>
<evidence type="ECO:0000256" key="2">
    <source>
        <dbReference type="ARBA" id="ARBA00022605"/>
    </source>
</evidence>
<name>A0A2A7MEW5_9CLOT</name>
<dbReference type="STRING" id="137838.GCA_001458595_01701"/>
<keyword evidence="8" id="KW-1185">Reference proteome</keyword>
<dbReference type="OrthoDB" id="9801289at2"/>
<evidence type="ECO:0000256" key="4">
    <source>
        <dbReference type="ARBA" id="ARBA00023002"/>
    </source>
</evidence>
<dbReference type="InterPro" id="IPR000534">
    <property type="entry name" value="Semialdehyde_DH_NAD-bd"/>
</dbReference>
<keyword evidence="5" id="KW-0963">Cytoplasm</keyword>
<dbReference type="NCBIfam" id="TIGR01850">
    <property type="entry name" value="argC"/>
    <property type="match status" value="1"/>
</dbReference>
<evidence type="ECO:0000256" key="5">
    <source>
        <dbReference type="HAMAP-Rule" id="MF_00150"/>
    </source>
</evidence>
<comment type="subcellular location">
    <subcellularLocation>
        <location evidence="5">Cytoplasm</location>
    </subcellularLocation>
</comment>
<dbReference type="RefSeq" id="WP_058294563.1">
    <property type="nucleotide sequence ID" value="NZ_CAMRXG010000050.1"/>
</dbReference>
<keyword evidence="1 5" id="KW-0055">Arginine biosynthesis</keyword>
<keyword evidence="4 5" id="KW-0560">Oxidoreductase</keyword>